<dbReference type="Pfam" id="PF12836">
    <property type="entry name" value="HHH_3"/>
    <property type="match status" value="1"/>
</dbReference>
<feature type="domain" description="Helix-hairpin-helix DNA-binding motif class 1" evidence="3">
    <location>
        <begin position="166"/>
        <end position="185"/>
    </location>
</feature>
<dbReference type="InterPro" id="IPR003583">
    <property type="entry name" value="Hlx-hairpin-Hlx_DNA-bd_motif"/>
</dbReference>
<dbReference type="SUPFAM" id="SSF47781">
    <property type="entry name" value="RuvA domain 2-like"/>
    <property type="match status" value="1"/>
</dbReference>
<dbReference type="RefSeq" id="WP_238456630.1">
    <property type="nucleotide sequence ID" value="NZ_FOOX01000024.1"/>
</dbReference>
<dbReference type="Gene3D" id="1.10.150.280">
    <property type="entry name" value="AF1531-like domain"/>
    <property type="match status" value="1"/>
</dbReference>
<dbReference type="GO" id="GO:0015627">
    <property type="term" value="C:type II protein secretion system complex"/>
    <property type="evidence" value="ECO:0007669"/>
    <property type="project" value="TreeGrafter"/>
</dbReference>
<dbReference type="GO" id="GO:0003677">
    <property type="term" value="F:DNA binding"/>
    <property type="evidence" value="ECO:0007669"/>
    <property type="project" value="InterPro"/>
</dbReference>
<dbReference type="PANTHER" id="PTHR21180">
    <property type="entry name" value="ENDONUCLEASE/EXONUCLEASE/PHOSPHATASE FAMILY DOMAIN-CONTAINING PROTEIN 1"/>
    <property type="match status" value="1"/>
</dbReference>
<evidence type="ECO:0000256" key="2">
    <source>
        <dbReference type="SAM" id="Phobius"/>
    </source>
</evidence>
<organism evidence="4 5">
    <name type="scientific">Desulfotruncus arcticus DSM 17038</name>
    <dbReference type="NCBI Taxonomy" id="1121424"/>
    <lineage>
        <taxon>Bacteria</taxon>
        <taxon>Bacillati</taxon>
        <taxon>Bacillota</taxon>
        <taxon>Clostridia</taxon>
        <taxon>Eubacteriales</taxon>
        <taxon>Desulfallaceae</taxon>
        <taxon>Desulfotruncus</taxon>
    </lineage>
</organism>
<keyword evidence="2" id="KW-0472">Membrane</keyword>
<dbReference type="Gene3D" id="3.10.560.10">
    <property type="entry name" value="Outer membrane lipoprotein wza domain like"/>
    <property type="match status" value="1"/>
</dbReference>
<gene>
    <name evidence="4" type="ORF">SAMN05660649_04745</name>
</gene>
<dbReference type="SMART" id="SM00278">
    <property type="entry name" value="HhH1"/>
    <property type="match status" value="2"/>
</dbReference>
<feature type="domain" description="Helix-hairpin-helix DNA-binding motif class 1" evidence="3">
    <location>
        <begin position="196"/>
        <end position="215"/>
    </location>
</feature>
<reference evidence="5" key="1">
    <citation type="submission" date="2016-10" db="EMBL/GenBank/DDBJ databases">
        <authorList>
            <person name="Varghese N."/>
            <person name="Submissions S."/>
        </authorList>
    </citation>
    <scope>NUCLEOTIDE SEQUENCE [LARGE SCALE GENOMIC DNA]</scope>
    <source>
        <strain evidence="5">DSM 17038</strain>
    </source>
</reference>
<dbReference type="InterPro" id="IPR019554">
    <property type="entry name" value="Soluble_ligand-bd"/>
</dbReference>
<sequence length="219" mass="23048">MEKRHQIIILIVAAVILFSAGYKYSQVKQTGNPADDGLVSGPEDGQGALFEEESPQEPDEIVVHVAGAVKKPGVYRLPPGSRVIDAIDLAGSTEDSALDRLNLAAPLEDGKQVTVFSISELKQQQEAGLAPPPASAQLSGAAAYTTAYPGNNSSGGLININLAGTAQLEQLPGIGPALAQRIIDYRTQNGPFAAIEDLMNVSGIGEKRFEQIKSQICVN</sequence>
<keyword evidence="5" id="KW-1185">Reference proteome</keyword>
<name>A0A1I2Z357_9FIRM</name>
<dbReference type="InterPro" id="IPR051675">
    <property type="entry name" value="Endo/Exo/Phosphatase_dom_1"/>
</dbReference>
<accession>A0A1I2Z357</accession>
<keyword evidence="2" id="KW-0812">Transmembrane</keyword>
<proteinExistence type="predicted"/>
<dbReference type="Proteomes" id="UP000199337">
    <property type="component" value="Unassembled WGS sequence"/>
</dbReference>
<evidence type="ECO:0000313" key="4">
    <source>
        <dbReference type="EMBL" id="SFH32307.1"/>
    </source>
</evidence>
<dbReference type="Pfam" id="PF10531">
    <property type="entry name" value="SLBB"/>
    <property type="match status" value="1"/>
</dbReference>
<dbReference type="InterPro" id="IPR010994">
    <property type="entry name" value="RuvA_2-like"/>
</dbReference>
<dbReference type="GO" id="GO:0006281">
    <property type="term" value="P:DNA repair"/>
    <property type="evidence" value="ECO:0007669"/>
    <property type="project" value="InterPro"/>
</dbReference>
<dbReference type="PANTHER" id="PTHR21180:SF32">
    <property type="entry name" value="ENDONUCLEASE_EXONUCLEASE_PHOSPHATASE FAMILY DOMAIN-CONTAINING PROTEIN 1"/>
    <property type="match status" value="1"/>
</dbReference>
<feature type="region of interest" description="Disordered" evidence="1">
    <location>
        <begin position="33"/>
        <end position="56"/>
    </location>
</feature>
<dbReference type="STRING" id="341036.SAMN05660649_04745"/>
<evidence type="ECO:0000259" key="3">
    <source>
        <dbReference type="SMART" id="SM00278"/>
    </source>
</evidence>
<dbReference type="NCBIfam" id="TIGR00426">
    <property type="entry name" value="competence protein ComEA helix-hairpin-helix repeat region"/>
    <property type="match status" value="1"/>
</dbReference>
<evidence type="ECO:0000313" key="5">
    <source>
        <dbReference type="Proteomes" id="UP000199337"/>
    </source>
</evidence>
<evidence type="ECO:0000256" key="1">
    <source>
        <dbReference type="SAM" id="MobiDB-lite"/>
    </source>
</evidence>
<keyword evidence="2" id="KW-1133">Transmembrane helix</keyword>
<dbReference type="InterPro" id="IPR004509">
    <property type="entry name" value="Competence_ComEA_HhH"/>
</dbReference>
<protein>
    <submittedName>
        <fullName evidence="4">Competence protein ComEA</fullName>
    </submittedName>
</protein>
<feature type="transmembrane region" description="Helical" evidence="2">
    <location>
        <begin position="7"/>
        <end position="24"/>
    </location>
</feature>
<dbReference type="AlphaFoldDB" id="A0A1I2Z357"/>
<dbReference type="GO" id="GO:0015628">
    <property type="term" value="P:protein secretion by the type II secretion system"/>
    <property type="evidence" value="ECO:0007669"/>
    <property type="project" value="TreeGrafter"/>
</dbReference>
<dbReference type="EMBL" id="FOOX01000024">
    <property type="protein sequence ID" value="SFH32307.1"/>
    <property type="molecule type" value="Genomic_DNA"/>
</dbReference>